<keyword evidence="2" id="KW-1185">Reference proteome</keyword>
<dbReference type="PANTHER" id="PTHR33332">
    <property type="entry name" value="REVERSE TRANSCRIPTASE DOMAIN-CONTAINING PROTEIN"/>
    <property type="match status" value="1"/>
</dbReference>
<proteinExistence type="predicted"/>
<dbReference type="Proteomes" id="UP001623348">
    <property type="component" value="Unassembled WGS sequence"/>
</dbReference>
<dbReference type="PRINTS" id="PR01345">
    <property type="entry name" value="CERVTRCPTASE"/>
</dbReference>
<dbReference type="AlphaFoldDB" id="A0ABC9VR84"/>
<organism evidence="1 2">
    <name type="scientific">Grus japonensis</name>
    <name type="common">Japanese crane</name>
    <name type="synonym">Red-crowned crane</name>
    <dbReference type="NCBI Taxonomy" id="30415"/>
    <lineage>
        <taxon>Eukaryota</taxon>
        <taxon>Metazoa</taxon>
        <taxon>Chordata</taxon>
        <taxon>Craniata</taxon>
        <taxon>Vertebrata</taxon>
        <taxon>Euteleostomi</taxon>
        <taxon>Archelosauria</taxon>
        <taxon>Archosauria</taxon>
        <taxon>Dinosauria</taxon>
        <taxon>Saurischia</taxon>
        <taxon>Theropoda</taxon>
        <taxon>Coelurosauria</taxon>
        <taxon>Aves</taxon>
        <taxon>Neognathae</taxon>
        <taxon>Neoaves</taxon>
        <taxon>Gruiformes</taxon>
        <taxon>Gruidae</taxon>
        <taxon>Grus</taxon>
    </lineage>
</organism>
<comment type="caution">
    <text evidence="1">The sequence shown here is derived from an EMBL/GenBank/DDBJ whole genome shotgun (WGS) entry which is preliminary data.</text>
</comment>
<evidence type="ECO:0000313" key="2">
    <source>
        <dbReference type="Proteomes" id="UP001623348"/>
    </source>
</evidence>
<reference evidence="1 2" key="1">
    <citation type="submission" date="2024-06" db="EMBL/GenBank/DDBJ databases">
        <title>The draft genome of Grus japonensis, version 3.</title>
        <authorList>
            <person name="Nabeshima K."/>
            <person name="Suzuki S."/>
            <person name="Onuma M."/>
        </authorList>
    </citation>
    <scope>NUCLEOTIDE SEQUENCE [LARGE SCALE GENOMIC DNA]</scope>
    <source>
        <strain evidence="1 2">451A</strain>
    </source>
</reference>
<protein>
    <submittedName>
        <fullName evidence="1">Mitochondrial enolase superfamily member 1</fullName>
    </submittedName>
</protein>
<gene>
    <name evidence="1" type="ORF">GRJ2_000027500</name>
</gene>
<sequence>MKFNKEKCKVLHLGKNKSMHQYMIGAIQLEINLAEKDTGVLVDTKLNMGQQDALVVKKANGILGCIRKSVTSRLREVTLPLYSALVRPYLEYCVQFLTPQYKRDMDILETDQ</sequence>
<name>A0ABC9VR84_GRUJA</name>
<dbReference type="EMBL" id="BAAFJT010000001">
    <property type="protein sequence ID" value="GAB0175623.1"/>
    <property type="molecule type" value="Genomic_DNA"/>
</dbReference>
<evidence type="ECO:0000313" key="1">
    <source>
        <dbReference type="EMBL" id="GAB0175623.1"/>
    </source>
</evidence>
<accession>A0ABC9VR84</accession>